<dbReference type="Proteomes" id="UP000054324">
    <property type="component" value="Unassembled WGS sequence"/>
</dbReference>
<protein>
    <recommendedName>
        <fullName evidence="9">Sodium / potassium ATPase beta chain</fullName>
    </recommendedName>
</protein>
<dbReference type="GO" id="GO:0001671">
    <property type="term" value="F:ATPase activator activity"/>
    <property type="evidence" value="ECO:0007669"/>
    <property type="project" value="TreeGrafter"/>
</dbReference>
<dbReference type="InterPro" id="IPR000402">
    <property type="entry name" value="Na/K_ATPase_sub_beta"/>
</dbReference>
<dbReference type="KEGG" id="ovi:T265_01611"/>
<proteinExistence type="inferred from homology"/>
<evidence type="ECO:0000313" key="8">
    <source>
        <dbReference type="Proteomes" id="UP000054324"/>
    </source>
</evidence>
<dbReference type="PANTHER" id="PTHR11523">
    <property type="entry name" value="SODIUM/POTASSIUM-DEPENDENT ATPASE BETA SUBUNIT"/>
    <property type="match status" value="1"/>
</dbReference>
<evidence type="ECO:0000256" key="6">
    <source>
        <dbReference type="ARBA" id="ARBA00023136"/>
    </source>
</evidence>
<accession>A0A074ZY57</accession>
<keyword evidence="3" id="KW-0812">Transmembrane</keyword>
<dbReference type="OrthoDB" id="5912413at2759"/>
<dbReference type="GO" id="GO:1990573">
    <property type="term" value="P:potassium ion import across plasma membrane"/>
    <property type="evidence" value="ECO:0007669"/>
    <property type="project" value="TreeGrafter"/>
</dbReference>
<sequence length="356" mass="40790">MEEAQKAGNARRLFQWIRANSPRKPPVSETIKHKNGTTISNKEERLDRWAEYFEQQLSWPPADAHLQVEPWTVNVKPPTALEVYDCICSLKRHRAPGPDELPPALFKDGGEVLSQRLFDLFACVWVKECVPDNWGESVIVPVFEKGARKANSVYTIFLWLTPWKVKNGYPETYATYLNALVAFVYPYDIRVHVQDTNYECIPSGGNASIQQNRRPDLMTSACFFDLKWSYRCNVNRQFGYDDSSPCVILTLNRIYGWLPSSSDGVQVCCQGASPNDDDLLGTLCFYDALIHDEGGCARRCGTFPHQYYPYLNQNSYQSPLVFLEIRNPRKNVLIRIQCEINNTPNRSPVTFELLID</sequence>
<dbReference type="EMBL" id="KL596635">
    <property type="protein sequence ID" value="KER32388.1"/>
    <property type="molecule type" value="Genomic_DNA"/>
</dbReference>
<dbReference type="RefSeq" id="XP_009163934.1">
    <property type="nucleotide sequence ID" value="XM_009165670.1"/>
</dbReference>
<gene>
    <name evidence="7" type="ORF">T265_01611</name>
</gene>
<dbReference type="STRING" id="6198.A0A074ZY57"/>
<evidence type="ECO:0000313" key="7">
    <source>
        <dbReference type="EMBL" id="KER32388.1"/>
    </source>
</evidence>
<dbReference type="GO" id="GO:0006883">
    <property type="term" value="P:intracellular sodium ion homeostasis"/>
    <property type="evidence" value="ECO:0007669"/>
    <property type="project" value="TreeGrafter"/>
</dbReference>
<evidence type="ECO:0000256" key="1">
    <source>
        <dbReference type="ARBA" id="ARBA00004606"/>
    </source>
</evidence>
<keyword evidence="5" id="KW-1133">Transmembrane helix</keyword>
<keyword evidence="4" id="KW-0735">Signal-anchor</keyword>
<organism evidence="7 8">
    <name type="scientific">Opisthorchis viverrini</name>
    <name type="common">Southeast Asian liver fluke</name>
    <dbReference type="NCBI Taxonomy" id="6198"/>
    <lineage>
        <taxon>Eukaryota</taxon>
        <taxon>Metazoa</taxon>
        <taxon>Spiralia</taxon>
        <taxon>Lophotrochozoa</taxon>
        <taxon>Platyhelminthes</taxon>
        <taxon>Trematoda</taxon>
        <taxon>Digenea</taxon>
        <taxon>Opisthorchiida</taxon>
        <taxon>Opisthorchiata</taxon>
        <taxon>Opisthorchiidae</taxon>
        <taxon>Opisthorchis</taxon>
    </lineage>
</organism>
<evidence type="ECO:0000256" key="2">
    <source>
        <dbReference type="ARBA" id="ARBA00005876"/>
    </source>
</evidence>
<dbReference type="GO" id="GO:0005890">
    <property type="term" value="C:sodium:potassium-exchanging ATPase complex"/>
    <property type="evidence" value="ECO:0007669"/>
    <property type="project" value="InterPro"/>
</dbReference>
<dbReference type="Pfam" id="PF00287">
    <property type="entry name" value="Na_K-ATPase"/>
    <property type="match status" value="1"/>
</dbReference>
<dbReference type="CTD" id="20315799"/>
<name>A0A074ZY57_OPIVI</name>
<keyword evidence="8" id="KW-1185">Reference proteome</keyword>
<dbReference type="AlphaFoldDB" id="A0A074ZY57"/>
<dbReference type="GO" id="GO:0036376">
    <property type="term" value="P:sodium ion export across plasma membrane"/>
    <property type="evidence" value="ECO:0007669"/>
    <property type="project" value="TreeGrafter"/>
</dbReference>
<dbReference type="GO" id="GO:0030007">
    <property type="term" value="P:intracellular potassium ion homeostasis"/>
    <property type="evidence" value="ECO:0007669"/>
    <property type="project" value="TreeGrafter"/>
</dbReference>
<comment type="subcellular location">
    <subcellularLocation>
        <location evidence="1">Membrane</location>
        <topology evidence="1">Single-pass type II membrane protein</topology>
    </subcellularLocation>
</comment>
<reference evidence="7 8" key="1">
    <citation type="submission" date="2013-11" db="EMBL/GenBank/DDBJ databases">
        <title>Opisthorchis viverrini - life in the bile duct.</title>
        <authorList>
            <person name="Young N.D."/>
            <person name="Nagarajan N."/>
            <person name="Lin S.J."/>
            <person name="Korhonen P.K."/>
            <person name="Jex A.R."/>
            <person name="Hall R.S."/>
            <person name="Safavi-Hemami H."/>
            <person name="Kaewkong W."/>
            <person name="Bertrand D."/>
            <person name="Gao S."/>
            <person name="Seet Q."/>
            <person name="Wongkham S."/>
            <person name="Teh B.T."/>
            <person name="Wongkham C."/>
            <person name="Intapan P.M."/>
            <person name="Maleewong W."/>
            <person name="Yang X."/>
            <person name="Hu M."/>
            <person name="Wang Z."/>
            <person name="Hofmann A."/>
            <person name="Sternberg P.W."/>
            <person name="Tan P."/>
            <person name="Wang J."/>
            <person name="Gasser R.B."/>
        </authorList>
    </citation>
    <scope>NUCLEOTIDE SEQUENCE [LARGE SCALE GENOMIC DNA]</scope>
</reference>
<comment type="similarity">
    <text evidence="2">Belongs to the X(+)/potassium ATPases subunit beta family.</text>
</comment>
<dbReference type="PANTHER" id="PTHR11523:SF28">
    <property type="entry name" value="NA_K-ATPASE BETA SUBUNIT ISOFORM 4-RELATED"/>
    <property type="match status" value="1"/>
</dbReference>
<keyword evidence="6" id="KW-0472">Membrane</keyword>
<evidence type="ECO:0000256" key="5">
    <source>
        <dbReference type="ARBA" id="ARBA00022989"/>
    </source>
</evidence>
<dbReference type="InterPro" id="IPR038702">
    <property type="entry name" value="Na/K_ATPase_sub_beta_sf"/>
</dbReference>
<evidence type="ECO:0000256" key="3">
    <source>
        <dbReference type="ARBA" id="ARBA00022692"/>
    </source>
</evidence>
<dbReference type="Gene3D" id="2.60.40.1660">
    <property type="entry name" value="Na, k-atpase alpha subunit"/>
    <property type="match status" value="1"/>
</dbReference>
<evidence type="ECO:0000256" key="4">
    <source>
        <dbReference type="ARBA" id="ARBA00022968"/>
    </source>
</evidence>
<evidence type="ECO:0008006" key="9">
    <source>
        <dbReference type="Google" id="ProtNLM"/>
    </source>
</evidence>
<dbReference type="GeneID" id="20315799"/>